<dbReference type="InterPro" id="IPR034732">
    <property type="entry name" value="EPHD"/>
</dbReference>
<name>A0A0L0CEE8_LUCCU</name>
<dbReference type="Gene3D" id="3.30.40.10">
    <property type="entry name" value="Zinc/RING finger domain, C3HC4 (zinc finger)"/>
    <property type="match status" value="1"/>
</dbReference>
<dbReference type="InterPro" id="IPR013083">
    <property type="entry name" value="Znf_RING/FYVE/PHD"/>
</dbReference>
<keyword evidence="3" id="KW-0863">Zinc-finger</keyword>
<dbReference type="PANTHER" id="PTHR14955:SF4">
    <property type="entry name" value="PHD-TYPE DOMAIN-CONTAINING PROTEIN"/>
    <property type="match status" value="1"/>
</dbReference>
<dbReference type="InterPro" id="IPR052440">
    <property type="entry name" value="Trans_Reg/Chrom_Remod"/>
</dbReference>
<evidence type="ECO:0000313" key="7">
    <source>
        <dbReference type="EMBL" id="KNC30783.1"/>
    </source>
</evidence>
<dbReference type="PROSITE" id="PS51805">
    <property type="entry name" value="EPHD"/>
    <property type="match status" value="1"/>
</dbReference>
<sequence>ARHTKICRNLIIEDKLEEMFAGIDDEQLLTTTADDIHMPKKNVQDAVDKCIKDNCRDNVKIGNEAFVDNSFKYEPLMSKTTIYPTKGAKKSSTSLPNSENNKHDISLLSDQKDLKIPKSLLYLKTMPPRRRLSIAMNSDLLKLSVTTTDEKNKEKSTNNDFITKNDMASNLFESQTHKEVKNLRKYVGKNKNNQKNTSKYKKEIAYIKSNNKKKTEVSNKAKQSRQKIKQRRMQRLLSSENDNVIEERTLQTKDIDTKHRSPFILVKNNGSITVVNTVTADDSSEKWTRSKKNCNYVYERKTVKGCHSSTLSNRYDADTADSSWICVFCKIGPHKKGLGDLFGPYIISSDCDEYRCNKKLTEELNKQQHINFSKKSVTYNNEMLLPNDRHIYGFNQEHTASSSMLGMSQISDNCYEIWIHEECAIWSPNIFVVGSRLAGLEDATWSSMRHECAYCLKQGALLCCLQRDCKITSHIPCAREFNWHLDESRFWTYCSKHVINKFNN</sequence>
<organism evidence="7 8">
    <name type="scientific">Lucilia cuprina</name>
    <name type="common">Green bottle fly</name>
    <name type="synonym">Australian sheep blowfly</name>
    <dbReference type="NCBI Taxonomy" id="7375"/>
    <lineage>
        <taxon>Eukaryota</taxon>
        <taxon>Metazoa</taxon>
        <taxon>Ecdysozoa</taxon>
        <taxon>Arthropoda</taxon>
        <taxon>Hexapoda</taxon>
        <taxon>Insecta</taxon>
        <taxon>Pterygota</taxon>
        <taxon>Neoptera</taxon>
        <taxon>Endopterygota</taxon>
        <taxon>Diptera</taxon>
        <taxon>Brachycera</taxon>
        <taxon>Muscomorpha</taxon>
        <taxon>Oestroidea</taxon>
        <taxon>Calliphoridae</taxon>
        <taxon>Luciliinae</taxon>
        <taxon>Lucilia</taxon>
    </lineage>
</organism>
<dbReference type="OrthoDB" id="10029243at2759"/>
<feature type="domain" description="PHD-type" evidence="6">
    <location>
        <begin position="379"/>
        <end position="498"/>
    </location>
</feature>
<protein>
    <recommendedName>
        <fullName evidence="6">PHD-type domain-containing protein</fullName>
    </recommendedName>
</protein>
<evidence type="ECO:0000313" key="8">
    <source>
        <dbReference type="Proteomes" id="UP000037069"/>
    </source>
</evidence>
<feature type="compositionally biased region" description="Polar residues" evidence="5">
    <location>
        <begin position="90"/>
        <end position="99"/>
    </location>
</feature>
<dbReference type="GO" id="GO:0006357">
    <property type="term" value="P:regulation of transcription by RNA polymerase II"/>
    <property type="evidence" value="ECO:0007669"/>
    <property type="project" value="TreeGrafter"/>
</dbReference>
<dbReference type="OMA" id="HEECAIW"/>
<evidence type="ECO:0000256" key="3">
    <source>
        <dbReference type="ARBA" id="ARBA00022771"/>
    </source>
</evidence>
<feature type="region of interest" description="Disordered" evidence="5">
    <location>
        <begin position="84"/>
        <end position="103"/>
    </location>
</feature>
<dbReference type="AlphaFoldDB" id="A0A0L0CEE8"/>
<evidence type="ECO:0000256" key="2">
    <source>
        <dbReference type="ARBA" id="ARBA00022723"/>
    </source>
</evidence>
<evidence type="ECO:0000259" key="6">
    <source>
        <dbReference type="PROSITE" id="PS51805"/>
    </source>
</evidence>
<evidence type="ECO:0000256" key="1">
    <source>
        <dbReference type="ARBA" id="ARBA00022553"/>
    </source>
</evidence>
<feature type="non-terminal residue" evidence="7">
    <location>
        <position position="1"/>
    </location>
</feature>
<evidence type="ECO:0000256" key="4">
    <source>
        <dbReference type="ARBA" id="ARBA00022833"/>
    </source>
</evidence>
<keyword evidence="4" id="KW-0862">Zinc</keyword>
<dbReference type="GO" id="GO:0005634">
    <property type="term" value="C:nucleus"/>
    <property type="evidence" value="ECO:0007669"/>
    <property type="project" value="TreeGrafter"/>
</dbReference>
<comment type="caution">
    <text evidence="7">The sequence shown here is derived from an EMBL/GenBank/DDBJ whole genome shotgun (WGS) entry which is preliminary data.</text>
</comment>
<dbReference type="EMBL" id="JRES01000495">
    <property type="protein sequence ID" value="KNC30783.1"/>
    <property type="molecule type" value="Genomic_DNA"/>
</dbReference>
<proteinExistence type="predicted"/>
<reference evidence="7 8" key="1">
    <citation type="journal article" date="2015" name="Nat. Commun.">
        <title>Lucilia cuprina genome unlocks parasitic fly biology to underpin future interventions.</title>
        <authorList>
            <person name="Anstead C.A."/>
            <person name="Korhonen P.K."/>
            <person name="Young N.D."/>
            <person name="Hall R.S."/>
            <person name="Jex A.R."/>
            <person name="Murali S.C."/>
            <person name="Hughes D.S."/>
            <person name="Lee S.F."/>
            <person name="Perry T."/>
            <person name="Stroehlein A.J."/>
            <person name="Ansell B.R."/>
            <person name="Breugelmans B."/>
            <person name="Hofmann A."/>
            <person name="Qu J."/>
            <person name="Dugan S."/>
            <person name="Lee S.L."/>
            <person name="Chao H."/>
            <person name="Dinh H."/>
            <person name="Han Y."/>
            <person name="Doddapaneni H.V."/>
            <person name="Worley K.C."/>
            <person name="Muzny D.M."/>
            <person name="Ioannidis P."/>
            <person name="Waterhouse R.M."/>
            <person name="Zdobnov E.M."/>
            <person name="James P.J."/>
            <person name="Bagnall N.H."/>
            <person name="Kotze A.C."/>
            <person name="Gibbs R.A."/>
            <person name="Richards S."/>
            <person name="Batterham P."/>
            <person name="Gasser R.B."/>
        </authorList>
    </citation>
    <scope>NUCLEOTIDE SEQUENCE [LARGE SCALE GENOMIC DNA]</scope>
    <source>
        <strain evidence="7 8">LS</strain>
        <tissue evidence="7">Full body</tissue>
    </source>
</reference>
<dbReference type="Pfam" id="PF13771">
    <property type="entry name" value="zf-HC5HC2H"/>
    <property type="match status" value="1"/>
</dbReference>
<evidence type="ECO:0000256" key="5">
    <source>
        <dbReference type="SAM" id="MobiDB-lite"/>
    </source>
</evidence>
<accession>A0A0L0CEE8</accession>
<keyword evidence="2" id="KW-0479">Metal-binding</keyword>
<keyword evidence="8" id="KW-1185">Reference proteome</keyword>
<keyword evidence="1" id="KW-0597">Phosphoprotein</keyword>
<dbReference type="PANTHER" id="PTHR14955">
    <property type="entry name" value="RETINOIC ACID INDUCED 1/TRANSCRIPTION FACTOR 20"/>
    <property type="match status" value="1"/>
</dbReference>
<dbReference type="STRING" id="7375.A0A0L0CEE8"/>
<dbReference type="Proteomes" id="UP000037069">
    <property type="component" value="Unassembled WGS sequence"/>
</dbReference>
<gene>
    <name evidence="7" type="ORF">FF38_07042</name>
</gene>
<dbReference type="GO" id="GO:0008270">
    <property type="term" value="F:zinc ion binding"/>
    <property type="evidence" value="ECO:0007669"/>
    <property type="project" value="UniProtKB-KW"/>
</dbReference>